<evidence type="ECO:0000256" key="4">
    <source>
        <dbReference type="ARBA" id="ARBA00022984"/>
    </source>
</evidence>
<dbReference type="SUPFAM" id="SSF53681">
    <property type="entry name" value="Aspartate/glutamate racemase"/>
    <property type="match status" value="2"/>
</dbReference>
<keyword evidence="3 7" id="KW-0133">Cell shape</keyword>
<dbReference type="InterPro" id="IPR033134">
    <property type="entry name" value="Asp/Glu_racemase_AS_2"/>
</dbReference>
<dbReference type="RefSeq" id="WP_059033175.1">
    <property type="nucleotide sequence ID" value="NZ_DF977002.1"/>
</dbReference>
<dbReference type="FunFam" id="3.40.50.1860:FF:000001">
    <property type="entry name" value="Glutamate racemase"/>
    <property type="match status" value="1"/>
</dbReference>
<dbReference type="STRING" id="224999.GCA_001485475_01763"/>
<evidence type="ECO:0000256" key="6">
    <source>
        <dbReference type="ARBA" id="ARBA00023316"/>
    </source>
</evidence>
<feature type="binding site" evidence="7">
    <location>
        <begin position="187"/>
        <end position="188"/>
    </location>
    <ligand>
        <name>substrate</name>
    </ligand>
</feature>
<keyword evidence="4 7" id="KW-0573">Peptidoglycan synthesis</keyword>
<organism evidence="8">
    <name type="scientific">Tepidanaerobacter syntrophicus</name>
    <dbReference type="NCBI Taxonomy" id="224999"/>
    <lineage>
        <taxon>Bacteria</taxon>
        <taxon>Bacillati</taxon>
        <taxon>Bacillota</taxon>
        <taxon>Clostridia</taxon>
        <taxon>Thermosediminibacterales</taxon>
        <taxon>Tepidanaerobacteraceae</taxon>
        <taxon>Tepidanaerobacter</taxon>
    </lineage>
</organism>
<accession>A0A0U9HNR6</accession>
<dbReference type="PANTHER" id="PTHR21198:SF2">
    <property type="entry name" value="GLUTAMATE RACEMASE"/>
    <property type="match status" value="1"/>
</dbReference>
<dbReference type="Proteomes" id="UP000062160">
    <property type="component" value="Unassembled WGS sequence"/>
</dbReference>
<feature type="active site" description="Proton donor/acceptor" evidence="7">
    <location>
        <position position="75"/>
    </location>
</feature>
<gene>
    <name evidence="7" type="primary">murI</name>
    <name evidence="8" type="ORF">TSYNT_8264</name>
</gene>
<dbReference type="AlphaFoldDB" id="A0A0U9HNR6"/>
<dbReference type="InterPro" id="IPR015942">
    <property type="entry name" value="Asp/Glu/hydantoin_racemase"/>
</dbReference>
<name>A0A0U9HNR6_9FIRM</name>
<dbReference type="Pfam" id="PF01177">
    <property type="entry name" value="Asp_Glu_race"/>
    <property type="match status" value="1"/>
</dbReference>
<comment type="similarity">
    <text evidence="7">Belongs to the aspartate/glutamate racemases family.</text>
</comment>
<dbReference type="Gene3D" id="3.40.50.1860">
    <property type="match status" value="2"/>
</dbReference>
<evidence type="ECO:0000313" key="8">
    <source>
        <dbReference type="EMBL" id="GAQ25727.1"/>
    </source>
</evidence>
<evidence type="ECO:0000313" key="9">
    <source>
        <dbReference type="Proteomes" id="UP000062160"/>
    </source>
</evidence>
<proteinExistence type="inferred from homology"/>
<dbReference type="OrthoDB" id="9801055at2"/>
<protein>
    <recommendedName>
        <fullName evidence="2 7">Glutamate racemase</fullName>
        <ecNumber evidence="2 7">5.1.1.3</ecNumber>
    </recommendedName>
</protein>
<dbReference type="PROSITE" id="PS00924">
    <property type="entry name" value="ASP_GLU_RACEMASE_2"/>
    <property type="match status" value="1"/>
</dbReference>
<dbReference type="UniPathway" id="UPA00219"/>
<dbReference type="NCBIfam" id="TIGR00067">
    <property type="entry name" value="glut_race"/>
    <property type="match status" value="1"/>
</dbReference>
<dbReference type="InterPro" id="IPR004391">
    <property type="entry name" value="Glu_race"/>
</dbReference>
<sequence>MDDRNKPIGVFDSGIGGLTVAGEIMKLLPNEDIIYFGDTARVPYGSKSPEVVTQFAFEGLRFLIRQDVKLIVVACNTISATCLDELCKSSPVPVIGVIEPGARAAAKATKNNTVGVIGTERTVKSGAYENAIHRLNDRVNIYAKACPLFVPLVEEGWLENEAAFYTARIYLEPLKEFKIDTLVLACTHYPLLKKTLQRVMGPNVKLVDSGEETAIEVQRILREKDLEKKSEVLGFHQYFVSDNPTKFVRVGENFLKRPIDPINVIDPQIN</sequence>
<reference evidence="8" key="1">
    <citation type="journal article" date="2016" name="Genome Announc.">
        <title>Draft Genome Sequence of the Syntrophic Lactate-Degrading Bacterium Tepidanaerobacter syntrophicus JLT.</title>
        <authorList>
            <person name="Matsuura N."/>
            <person name="Ohashi A."/>
            <person name="Tourlousse D.M."/>
            <person name="Sekiguchi Y."/>
        </authorList>
    </citation>
    <scope>NUCLEOTIDE SEQUENCE [LARGE SCALE GENOMIC DNA]</scope>
    <source>
        <strain evidence="8">JL</strain>
    </source>
</reference>
<keyword evidence="6 7" id="KW-0961">Cell wall biogenesis/degradation</keyword>
<evidence type="ECO:0000256" key="7">
    <source>
        <dbReference type="HAMAP-Rule" id="MF_00258"/>
    </source>
</evidence>
<feature type="binding site" evidence="7">
    <location>
        <begin position="76"/>
        <end position="77"/>
    </location>
    <ligand>
        <name>substrate</name>
    </ligand>
</feature>
<dbReference type="InterPro" id="IPR001920">
    <property type="entry name" value="Asp/Glu_race"/>
</dbReference>
<dbReference type="GO" id="GO:0008360">
    <property type="term" value="P:regulation of cell shape"/>
    <property type="evidence" value="ECO:0007669"/>
    <property type="project" value="UniProtKB-KW"/>
</dbReference>
<evidence type="ECO:0000256" key="2">
    <source>
        <dbReference type="ARBA" id="ARBA00013090"/>
    </source>
</evidence>
<feature type="binding site" evidence="7">
    <location>
        <begin position="44"/>
        <end position="45"/>
    </location>
    <ligand>
        <name>substrate</name>
    </ligand>
</feature>
<evidence type="ECO:0000256" key="3">
    <source>
        <dbReference type="ARBA" id="ARBA00022960"/>
    </source>
</evidence>
<dbReference type="PANTHER" id="PTHR21198">
    <property type="entry name" value="GLUTAMATE RACEMASE"/>
    <property type="match status" value="1"/>
</dbReference>
<evidence type="ECO:0000256" key="5">
    <source>
        <dbReference type="ARBA" id="ARBA00023235"/>
    </source>
</evidence>
<dbReference type="HAMAP" id="MF_00258">
    <property type="entry name" value="Glu_racemase"/>
    <property type="match status" value="1"/>
</dbReference>
<dbReference type="EMBL" id="DF977002">
    <property type="protein sequence ID" value="GAQ25727.1"/>
    <property type="molecule type" value="Genomic_DNA"/>
</dbReference>
<dbReference type="EC" id="5.1.1.3" evidence="2 7"/>
<keyword evidence="9" id="KW-1185">Reference proteome</keyword>
<comment type="function">
    <text evidence="7">Provides the (R)-glutamate required for cell wall biosynthesis.</text>
</comment>
<feature type="binding site" evidence="7">
    <location>
        <begin position="12"/>
        <end position="13"/>
    </location>
    <ligand>
        <name>substrate</name>
    </ligand>
</feature>
<keyword evidence="5 7" id="KW-0413">Isomerase</keyword>
<feature type="active site" description="Proton donor/acceptor" evidence="7">
    <location>
        <position position="186"/>
    </location>
</feature>
<evidence type="ECO:0000256" key="1">
    <source>
        <dbReference type="ARBA" id="ARBA00001602"/>
    </source>
</evidence>
<dbReference type="GO" id="GO:0008881">
    <property type="term" value="F:glutamate racemase activity"/>
    <property type="evidence" value="ECO:0007669"/>
    <property type="project" value="UniProtKB-UniRule"/>
</dbReference>
<comment type="catalytic activity">
    <reaction evidence="1 7">
        <text>L-glutamate = D-glutamate</text>
        <dbReference type="Rhea" id="RHEA:12813"/>
        <dbReference type="ChEBI" id="CHEBI:29985"/>
        <dbReference type="ChEBI" id="CHEBI:29986"/>
        <dbReference type="EC" id="5.1.1.3"/>
    </reaction>
</comment>
<dbReference type="GO" id="GO:0071555">
    <property type="term" value="P:cell wall organization"/>
    <property type="evidence" value="ECO:0007669"/>
    <property type="project" value="UniProtKB-KW"/>
</dbReference>
<comment type="pathway">
    <text evidence="7">Cell wall biogenesis; peptidoglycan biosynthesis.</text>
</comment>
<dbReference type="GO" id="GO:0009252">
    <property type="term" value="P:peptidoglycan biosynthetic process"/>
    <property type="evidence" value="ECO:0007669"/>
    <property type="project" value="UniProtKB-UniRule"/>
</dbReference>